<sequence length="225" mass="23666">MIVSEWVPAALLGIAGAPHCIVMCGGIGSSIALQARGDALRELLAFHAGRIATYAVSGAILGAAGSFLNAAGSLVQVQAMASMLGGILILLWAFRRYTLPLTGISMDWHGLAAKWLTRKPGLDWGASIAAGLLLGWLPCGLTYAMQMRAAATGSWVAGGTAMLAFGLATVPTLVIIALTARRMSRKWRHAVSKLGFYIAVLMGLLSLMKGLSANGWIPSIHPWLW</sequence>
<feature type="transmembrane region" description="Helical" evidence="1">
    <location>
        <begin position="74"/>
        <end position="94"/>
    </location>
</feature>
<gene>
    <name evidence="3" type="ORF">I8J29_08535</name>
</gene>
<evidence type="ECO:0000256" key="1">
    <source>
        <dbReference type="SAM" id="Phobius"/>
    </source>
</evidence>
<feature type="transmembrane region" description="Helical" evidence="1">
    <location>
        <begin position="124"/>
        <end position="143"/>
    </location>
</feature>
<feature type="transmembrane region" description="Helical" evidence="1">
    <location>
        <begin position="155"/>
        <end position="178"/>
    </location>
</feature>
<name>A0ABS3W7I8_9BACL</name>
<dbReference type="RefSeq" id="WP_208847203.1">
    <property type="nucleotide sequence ID" value="NZ_JAGGDJ010000004.1"/>
</dbReference>
<keyword evidence="1" id="KW-1133">Transmembrane helix</keyword>
<feature type="transmembrane region" description="Helical" evidence="1">
    <location>
        <begin position="44"/>
        <end position="68"/>
    </location>
</feature>
<evidence type="ECO:0000259" key="2">
    <source>
        <dbReference type="Pfam" id="PF13386"/>
    </source>
</evidence>
<dbReference type="PANTHER" id="PTHR42208">
    <property type="entry name" value="HEAVY METAL TRANSPORTER-RELATED"/>
    <property type="match status" value="1"/>
</dbReference>
<dbReference type="InterPro" id="IPR039447">
    <property type="entry name" value="UreH-like_TM_dom"/>
</dbReference>
<protein>
    <submittedName>
        <fullName evidence="3">Sulfite exporter TauE/SafE family protein</fullName>
    </submittedName>
</protein>
<feature type="domain" description="Urease accessory protein UreH-like transmembrane" evidence="2">
    <location>
        <begin position="9"/>
        <end position="204"/>
    </location>
</feature>
<keyword evidence="4" id="KW-1185">Reference proteome</keyword>
<comment type="caution">
    <text evidence="3">The sequence shown here is derived from an EMBL/GenBank/DDBJ whole genome shotgun (WGS) entry which is preliminary data.</text>
</comment>
<keyword evidence="1" id="KW-0812">Transmembrane</keyword>
<dbReference type="EMBL" id="JAGGDJ010000004">
    <property type="protein sequence ID" value="MBO7744238.1"/>
    <property type="molecule type" value="Genomic_DNA"/>
</dbReference>
<dbReference type="PANTHER" id="PTHR42208:SF1">
    <property type="entry name" value="HEAVY METAL TRANSPORTER"/>
    <property type="match status" value="1"/>
</dbReference>
<keyword evidence="1" id="KW-0472">Membrane</keyword>
<accession>A0ABS3W7I8</accession>
<dbReference type="Proteomes" id="UP000670947">
    <property type="component" value="Unassembled WGS sequence"/>
</dbReference>
<proteinExistence type="predicted"/>
<feature type="transmembrane region" description="Helical" evidence="1">
    <location>
        <begin position="6"/>
        <end position="32"/>
    </location>
</feature>
<organism evidence="3 4">
    <name type="scientific">Paenibacillus artemisiicola</name>
    <dbReference type="NCBI Taxonomy" id="1172618"/>
    <lineage>
        <taxon>Bacteria</taxon>
        <taxon>Bacillati</taxon>
        <taxon>Bacillota</taxon>
        <taxon>Bacilli</taxon>
        <taxon>Bacillales</taxon>
        <taxon>Paenibacillaceae</taxon>
        <taxon>Paenibacillus</taxon>
    </lineage>
</organism>
<evidence type="ECO:0000313" key="3">
    <source>
        <dbReference type="EMBL" id="MBO7744238.1"/>
    </source>
</evidence>
<evidence type="ECO:0000313" key="4">
    <source>
        <dbReference type="Proteomes" id="UP000670947"/>
    </source>
</evidence>
<reference evidence="3 4" key="1">
    <citation type="submission" date="2021-03" db="EMBL/GenBank/DDBJ databases">
        <title>Paenibacillus artemisicola MWE-103 whole genome sequence.</title>
        <authorList>
            <person name="Ham Y.J."/>
        </authorList>
    </citation>
    <scope>NUCLEOTIDE SEQUENCE [LARGE SCALE GENOMIC DNA]</scope>
    <source>
        <strain evidence="3 4">MWE-103</strain>
    </source>
</reference>
<feature type="transmembrane region" description="Helical" evidence="1">
    <location>
        <begin position="190"/>
        <end position="208"/>
    </location>
</feature>
<dbReference type="Pfam" id="PF13386">
    <property type="entry name" value="DsbD_2"/>
    <property type="match status" value="1"/>
</dbReference>